<sequence>MATGGAMWRRRVRRWLLRRVVVWSLRFMVAGCPTLGRRLLVVAKVDWFVPRSPEFLAGNMVDSDVSEPSLQNSVPLQADHDSLVPPPFQIWPCSFGA</sequence>
<dbReference type="HOGENOM" id="CLU_2350218_0_0_1"/>
<dbReference type="Proteomes" id="UP000007306">
    <property type="component" value="Chromosome 8"/>
</dbReference>
<dbReference type="Gramene" id="ORGLA08G0074700.1">
    <property type="protein sequence ID" value="ORGLA08G0074700.1"/>
    <property type="gene ID" value="ORGLA08G0074700"/>
</dbReference>
<reference evidence="1 2" key="2">
    <citation type="submission" date="2018-04" db="EMBL/GenBank/DDBJ databases">
        <title>OglaRS2 (Oryza glaberrima Reference Sequence Version 2).</title>
        <authorList>
            <person name="Zhang J."/>
            <person name="Kudrna D."/>
            <person name="Lee S."/>
            <person name="Talag J."/>
            <person name="Rajasekar S."/>
            <person name="Wing R.A."/>
        </authorList>
    </citation>
    <scope>NUCLEOTIDE SEQUENCE [LARGE SCALE GENOMIC DNA]</scope>
    <source>
        <strain evidence="1 2">cv. IRGC 96717</strain>
    </source>
</reference>
<protein>
    <submittedName>
        <fullName evidence="1">Uncharacterized protein</fullName>
    </submittedName>
</protein>
<proteinExistence type="predicted"/>
<evidence type="ECO:0000313" key="1">
    <source>
        <dbReference type="EnsemblPlants" id="ORGLA08G0074700.1"/>
    </source>
</evidence>
<keyword evidence="2" id="KW-1185">Reference proteome</keyword>
<organism evidence="1 2">
    <name type="scientific">Oryza glaberrima</name>
    <name type="common">African rice</name>
    <dbReference type="NCBI Taxonomy" id="4538"/>
    <lineage>
        <taxon>Eukaryota</taxon>
        <taxon>Viridiplantae</taxon>
        <taxon>Streptophyta</taxon>
        <taxon>Embryophyta</taxon>
        <taxon>Tracheophyta</taxon>
        <taxon>Spermatophyta</taxon>
        <taxon>Magnoliopsida</taxon>
        <taxon>Liliopsida</taxon>
        <taxon>Poales</taxon>
        <taxon>Poaceae</taxon>
        <taxon>BOP clade</taxon>
        <taxon>Oryzoideae</taxon>
        <taxon>Oryzeae</taxon>
        <taxon>Oryzinae</taxon>
        <taxon>Oryza</taxon>
    </lineage>
</organism>
<evidence type="ECO:0000313" key="2">
    <source>
        <dbReference type="Proteomes" id="UP000007306"/>
    </source>
</evidence>
<accession>I1QH46</accession>
<name>I1QH46_ORYGL</name>
<dbReference type="EnsemblPlants" id="ORGLA08G0074700.1">
    <property type="protein sequence ID" value="ORGLA08G0074700.1"/>
    <property type="gene ID" value="ORGLA08G0074700"/>
</dbReference>
<reference evidence="1" key="1">
    <citation type="submission" date="2015-06" db="UniProtKB">
        <authorList>
            <consortium name="EnsemblPlants"/>
        </authorList>
    </citation>
    <scope>IDENTIFICATION</scope>
</reference>
<dbReference type="AlphaFoldDB" id="I1QH46"/>